<accession>A0ABR9HMM8</accession>
<feature type="transmembrane region" description="Helical" evidence="7">
    <location>
        <begin position="307"/>
        <end position="331"/>
    </location>
</feature>
<dbReference type="InterPro" id="IPR002656">
    <property type="entry name" value="Acyl_transf_3_dom"/>
</dbReference>
<feature type="transmembrane region" description="Helical" evidence="7">
    <location>
        <begin position="171"/>
        <end position="191"/>
    </location>
</feature>
<evidence type="ECO:0000256" key="4">
    <source>
        <dbReference type="ARBA" id="ARBA00022692"/>
    </source>
</evidence>
<evidence type="ECO:0000256" key="6">
    <source>
        <dbReference type="ARBA" id="ARBA00023136"/>
    </source>
</evidence>
<name>A0ABR9HMM8_9ACTN</name>
<feature type="transmembrane region" description="Helical" evidence="7">
    <location>
        <begin position="234"/>
        <end position="254"/>
    </location>
</feature>
<feature type="transmembrane region" description="Helical" evidence="7">
    <location>
        <begin position="115"/>
        <end position="133"/>
    </location>
</feature>
<dbReference type="EMBL" id="JADBDY010000001">
    <property type="protein sequence ID" value="MBE1460246.1"/>
    <property type="molecule type" value="Genomic_DNA"/>
</dbReference>
<evidence type="ECO:0000313" key="10">
    <source>
        <dbReference type="Proteomes" id="UP000598217"/>
    </source>
</evidence>
<protein>
    <submittedName>
        <fullName evidence="9">Surface polysaccharide O-acyltransferase-like enzyme</fullName>
    </submittedName>
</protein>
<dbReference type="Proteomes" id="UP000598217">
    <property type="component" value="Unassembled WGS sequence"/>
</dbReference>
<feature type="transmembrane region" description="Helical" evidence="7">
    <location>
        <begin position="145"/>
        <end position="165"/>
    </location>
</feature>
<evidence type="ECO:0000256" key="7">
    <source>
        <dbReference type="SAM" id="Phobius"/>
    </source>
</evidence>
<evidence type="ECO:0000256" key="5">
    <source>
        <dbReference type="ARBA" id="ARBA00022989"/>
    </source>
</evidence>
<organism evidence="9 10">
    <name type="scientific">Nocardiopsis terrae</name>
    <dbReference type="NCBI Taxonomy" id="372655"/>
    <lineage>
        <taxon>Bacteria</taxon>
        <taxon>Bacillati</taxon>
        <taxon>Actinomycetota</taxon>
        <taxon>Actinomycetes</taxon>
        <taxon>Streptosporangiales</taxon>
        <taxon>Nocardiopsidaceae</taxon>
        <taxon>Nocardiopsis</taxon>
    </lineage>
</organism>
<dbReference type="RefSeq" id="WP_191266855.1">
    <property type="nucleotide sequence ID" value="NZ_BMXJ01000001.1"/>
</dbReference>
<keyword evidence="10" id="KW-1185">Reference proteome</keyword>
<comment type="similarity">
    <text evidence="2">Belongs to the acyltransferase 3 family.</text>
</comment>
<sequence>MEFARVAAMVAVILVHAYSPLVSTLQAELGGPTWWTANVVDAAVRWCVAVFVMISGALLLRPREESAGDFYRKRWARIGVPLLVWSAAYLLWHYWREGIDAAQAAAQAASGSPSIHLYFLYVIAGLYLFTPFLRTVVAHTSRTGLWWLTGVAFAVGVADQLLSLVEGAGGASAVTRFLPFLGYYLLGWLLLTTDTGPRATRYGAVALVLGVAGTAAGAGTAAHMAGEWGPGGTYFYGFLSPPMILAGAGAYLVLRTAGTRLAMAQSPAAAATRRAVRVASGLSLGVYLVHVMVLYTLRDLWGVPDGFLALFAAAGYAVATAAISLVLVALAQRVPLLRVIV</sequence>
<keyword evidence="5 7" id="KW-1133">Transmembrane helix</keyword>
<proteinExistence type="inferred from homology"/>
<evidence type="ECO:0000256" key="3">
    <source>
        <dbReference type="ARBA" id="ARBA00022475"/>
    </source>
</evidence>
<dbReference type="PANTHER" id="PTHR40074">
    <property type="entry name" value="O-ACETYLTRANSFERASE WECH"/>
    <property type="match status" value="1"/>
</dbReference>
<keyword evidence="3" id="KW-1003">Cell membrane</keyword>
<evidence type="ECO:0000256" key="1">
    <source>
        <dbReference type="ARBA" id="ARBA00004651"/>
    </source>
</evidence>
<feature type="domain" description="Acyltransferase 3" evidence="8">
    <location>
        <begin position="2"/>
        <end position="327"/>
    </location>
</feature>
<feature type="transmembrane region" description="Helical" evidence="7">
    <location>
        <begin position="43"/>
        <end position="62"/>
    </location>
</feature>
<feature type="transmembrane region" description="Helical" evidence="7">
    <location>
        <begin position="275"/>
        <end position="295"/>
    </location>
</feature>
<evidence type="ECO:0000259" key="8">
    <source>
        <dbReference type="Pfam" id="PF01757"/>
    </source>
</evidence>
<keyword evidence="6 7" id="KW-0472">Membrane</keyword>
<comment type="caution">
    <text evidence="9">The sequence shown here is derived from an EMBL/GenBank/DDBJ whole genome shotgun (WGS) entry which is preliminary data.</text>
</comment>
<feature type="transmembrane region" description="Helical" evidence="7">
    <location>
        <begin position="203"/>
        <end position="222"/>
    </location>
</feature>
<feature type="transmembrane region" description="Helical" evidence="7">
    <location>
        <begin position="74"/>
        <end position="95"/>
    </location>
</feature>
<dbReference type="Pfam" id="PF01757">
    <property type="entry name" value="Acyl_transf_3"/>
    <property type="match status" value="1"/>
</dbReference>
<keyword evidence="4 7" id="KW-0812">Transmembrane</keyword>
<reference evidence="9 10" key="1">
    <citation type="submission" date="2020-10" db="EMBL/GenBank/DDBJ databases">
        <title>Sequencing the genomes of 1000 actinobacteria strains.</title>
        <authorList>
            <person name="Klenk H.-P."/>
        </authorList>
    </citation>
    <scope>NUCLEOTIDE SEQUENCE [LARGE SCALE GENOMIC DNA]</scope>
    <source>
        <strain evidence="9 10">DSM 45157</strain>
    </source>
</reference>
<dbReference type="PANTHER" id="PTHR40074:SF2">
    <property type="entry name" value="O-ACETYLTRANSFERASE WECH"/>
    <property type="match status" value="1"/>
</dbReference>
<gene>
    <name evidence="9" type="ORF">H4W79_004460</name>
</gene>
<evidence type="ECO:0000313" key="9">
    <source>
        <dbReference type="EMBL" id="MBE1460246.1"/>
    </source>
</evidence>
<evidence type="ECO:0000256" key="2">
    <source>
        <dbReference type="ARBA" id="ARBA00007400"/>
    </source>
</evidence>
<comment type="subcellular location">
    <subcellularLocation>
        <location evidence="1">Cell membrane</location>
        <topology evidence="1">Multi-pass membrane protein</topology>
    </subcellularLocation>
</comment>